<comment type="caution">
    <text evidence="1">The sequence shown here is derived from an EMBL/GenBank/DDBJ whole genome shotgun (WGS) entry which is preliminary data.</text>
</comment>
<accession>A0A6A4WDP4</accession>
<proteinExistence type="predicted"/>
<protein>
    <submittedName>
        <fullName evidence="1">Transposable element Hobo transposase</fullName>
    </submittedName>
</protein>
<keyword evidence="2" id="KW-1185">Reference proteome</keyword>
<name>A0A6A4WDP4_AMPAM</name>
<sequence>MERTKIAVCKSLVSLVKRKGLNHLLEKSLKQQVETRWNSLLTMIRSVLEALPELQSQRFAQSEVSDLVVQLSRSQMHALIDLLHPFEMASEQLSTARYSTLHSTDRIIDFPRLGVRDFGADGVGLNYHTIRTAVEETAMAAAPQPSSGTDQSPALKERRPMAIEDLKSYFIKTAALWMAQETPGG</sequence>
<gene>
    <name evidence="1" type="primary">T_117</name>
    <name evidence="1" type="ORF">FJT64_025939</name>
</gene>
<organism evidence="1 2">
    <name type="scientific">Amphibalanus amphitrite</name>
    <name type="common">Striped barnacle</name>
    <name type="synonym">Balanus amphitrite</name>
    <dbReference type="NCBI Taxonomy" id="1232801"/>
    <lineage>
        <taxon>Eukaryota</taxon>
        <taxon>Metazoa</taxon>
        <taxon>Ecdysozoa</taxon>
        <taxon>Arthropoda</taxon>
        <taxon>Crustacea</taxon>
        <taxon>Multicrustacea</taxon>
        <taxon>Cirripedia</taxon>
        <taxon>Thoracica</taxon>
        <taxon>Thoracicalcarea</taxon>
        <taxon>Balanomorpha</taxon>
        <taxon>Balanoidea</taxon>
        <taxon>Balanidae</taxon>
        <taxon>Amphibalaninae</taxon>
        <taxon>Amphibalanus</taxon>
    </lineage>
</organism>
<dbReference type="EMBL" id="VIIS01001110">
    <property type="protein sequence ID" value="KAF0301934.1"/>
    <property type="molecule type" value="Genomic_DNA"/>
</dbReference>
<evidence type="ECO:0000313" key="1">
    <source>
        <dbReference type="EMBL" id="KAF0301934.1"/>
    </source>
</evidence>
<dbReference type="OrthoDB" id="6489574at2759"/>
<dbReference type="AlphaFoldDB" id="A0A6A4WDP4"/>
<evidence type="ECO:0000313" key="2">
    <source>
        <dbReference type="Proteomes" id="UP000440578"/>
    </source>
</evidence>
<dbReference type="Proteomes" id="UP000440578">
    <property type="component" value="Unassembled WGS sequence"/>
</dbReference>
<reference evidence="1 2" key="1">
    <citation type="submission" date="2019-07" db="EMBL/GenBank/DDBJ databases">
        <title>Draft genome assembly of a fouling barnacle, Amphibalanus amphitrite (Darwin, 1854): The first reference genome for Thecostraca.</title>
        <authorList>
            <person name="Kim W."/>
        </authorList>
    </citation>
    <scope>NUCLEOTIDE SEQUENCE [LARGE SCALE GENOMIC DNA]</scope>
    <source>
        <strain evidence="1">SNU_AA5</strain>
        <tissue evidence="1">Soma without cirri and trophi</tissue>
    </source>
</reference>